<dbReference type="Proteomes" id="UP000230903">
    <property type="component" value="Unassembled WGS sequence"/>
</dbReference>
<dbReference type="SUPFAM" id="SSF52210">
    <property type="entry name" value="Succinyl-CoA synthetase domains"/>
    <property type="match status" value="1"/>
</dbReference>
<evidence type="ECO:0000256" key="3">
    <source>
        <dbReference type="ARBA" id="ARBA00023315"/>
    </source>
</evidence>
<dbReference type="Gene3D" id="3.30.470.20">
    <property type="entry name" value="ATP-grasp fold, B domain"/>
    <property type="match status" value="1"/>
</dbReference>
<dbReference type="Gene3D" id="3.40.50.261">
    <property type="entry name" value="Succinyl-CoA synthetase domains"/>
    <property type="match status" value="1"/>
</dbReference>
<feature type="domain" description="ATP-citrate synthase citrate-binding" evidence="6">
    <location>
        <begin position="192"/>
        <end position="340"/>
    </location>
</feature>
<dbReference type="EMBL" id="PFBC01000019">
    <property type="protein sequence ID" value="PIR88047.1"/>
    <property type="molecule type" value="Genomic_DNA"/>
</dbReference>
<dbReference type="PIRSF" id="PIRSF001554">
    <property type="entry name" value="SucCS_beta"/>
    <property type="match status" value="1"/>
</dbReference>
<dbReference type="Pfam" id="PF08442">
    <property type="entry name" value="ATP-grasp_2"/>
    <property type="match status" value="1"/>
</dbReference>
<evidence type="ECO:0000256" key="1">
    <source>
        <dbReference type="ARBA" id="ARBA00022598"/>
    </source>
</evidence>
<dbReference type="PANTHER" id="PTHR11815:SF10">
    <property type="entry name" value="SUCCINATE--COA LIGASE [GDP-FORMING] SUBUNIT BETA, MITOCHONDRIAL"/>
    <property type="match status" value="1"/>
</dbReference>
<dbReference type="GO" id="GO:0006099">
    <property type="term" value="P:tricarboxylic acid cycle"/>
    <property type="evidence" value="ECO:0007669"/>
    <property type="project" value="InterPro"/>
</dbReference>
<keyword evidence="3" id="KW-0012">Acyltransferase</keyword>
<evidence type="ECO:0000259" key="5">
    <source>
        <dbReference type="Pfam" id="PF08442"/>
    </source>
</evidence>
<dbReference type="GO" id="GO:0042709">
    <property type="term" value="C:succinate-CoA ligase complex"/>
    <property type="evidence" value="ECO:0007669"/>
    <property type="project" value="TreeGrafter"/>
</dbReference>
<dbReference type="PANTHER" id="PTHR11815">
    <property type="entry name" value="SUCCINYL-COA SYNTHETASE BETA CHAIN"/>
    <property type="match status" value="1"/>
</dbReference>
<sequence>MKLYEYEGAELFALAGISTAPCIIVDKPVKTIAFEAPVVVKAQVHSGDRKAKGGIVFASTKAMAATAVNKMLKSIIGSEPVGKVMVAQKLDIAKEYYVSLSYDTATRGPVLAVSTKGGSGISKAQIFPIDLTLGLPGFLTRQHLSDANFPSEDILRVAGVIEKLYQLFLRENLVLAEINPLVKTKAGEFVAVDSKVITKTRRQVEYMGGDIAILASGGGASILNIDALLSAGGSPANYTEYSGNPKAEVVAELTKQVLSQHGIKGCWVVGGTANFTDIYETLRGFVEGLRQVKPKPTYPIVIRRDGPRQKEAVAMLKEVGEKEGYDFHVYGSETPMVKTAKIIVDLVKRKK</sequence>
<protein>
    <submittedName>
        <fullName evidence="7">Uncharacterized protein</fullName>
    </submittedName>
</protein>
<dbReference type="GO" id="GO:0003878">
    <property type="term" value="F:ATP citrate synthase activity"/>
    <property type="evidence" value="ECO:0007669"/>
    <property type="project" value="UniProtKB-EC"/>
</dbReference>
<name>A0A2H0UNQ0_9BACT</name>
<dbReference type="GO" id="GO:0006104">
    <property type="term" value="P:succinyl-CoA metabolic process"/>
    <property type="evidence" value="ECO:0007669"/>
    <property type="project" value="TreeGrafter"/>
</dbReference>
<evidence type="ECO:0000313" key="8">
    <source>
        <dbReference type="Proteomes" id="UP000230903"/>
    </source>
</evidence>
<dbReference type="AlphaFoldDB" id="A0A2H0UNQ0"/>
<organism evidence="7 8">
    <name type="scientific">Candidatus Harrisonbacteria bacterium CG10_big_fil_rev_8_21_14_0_10_45_28</name>
    <dbReference type="NCBI Taxonomy" id="1974586"/>
    <lineage>
        <taxon>Bacteria</taxon>
        <taxon>Candidatus Harrisoniibacteriota</taxon>
    </lineage>
</organism>
<keyword evidence="3" id="KW-0808">Transferase</keyword>
<dbReference type="GO" id="GO:0005524">
    <property type="term" value="F:ATP binding"/>
    <property type="evidence" value="ECO:0007669"/>
    <property type="project" value="InterPro"/>
</dbReference>
<dbReference type="SUPFAM" id="SSF56059">
    <property type="entry name" value="Glutathione synthetase ATP-binding domain-like"/>
    <property type="match status" value="1"/>
</dbReference>
<dbReference type="InterPro" id="IPR013815">
    <property type="entry name" value="ATP_grasp_subdomain_1"/>
</dbReference>
<dbReference type="InterPro" id="IPR016102">
    <property type="entry name" value="Succinyl-CoA_synth-like"/>
</dbReference>
<comment type="caution">
    <text evidence="7">The sequence shown here is derived from an EMBL/GenBank/DDBJ whole genome shotgun (WGS) entry which is preliminary data.</text>
</comment>
<comment type="catalytic activity">
    <reaction evidence="4">
        <text>oxaloacetate + acetyl-CoA + ADP + phosphate = citrate + ATP + CoA</text>
        <dbReference type="Rhea" id="RHEA:21160"/>
        <dbReference type="ChEBI" id="CHEBI:16452"/>
        <dbReference type="ChEBI" id="CHEBI:16947"/>
        <dbReference type="ChEBI" id="CHEBI:30616"/>
        <dbReference type="ChEBI" id="CHEBI:43474"/>
        <dbReference type="ChEBI" id="CHEBI:57287"/>
        <dbReference type="ChEBI" id="CHEBI:57288"/>
        <dbReference type="ChEBI" id="CHEBI:456216"/>
        <dbReference type="EC" id="2.3.3.8"/>
    </reaction>
</comment>
<feature type="domain" description="ATP-grasp fold succinyl-CoA synthetase-type" evidence="5">
    <location>
        <begin position="2"/>
        <end position="182"/>
    </location>
</feature>
<dbReference type="Pfam" id="PF16114">
    <property type="entry name" value="Citrate_bind"/>
    <property type="match status" value="1"/>
</dbReference>
<dbReference type="InterPro" id="IPR005809">
    <property type="entry name" value="Succ_CoA_ligase-like_bsu"/>
</dbReference>
<gene>
    <name evidence="7" type="ORF">COU10_01300</name>
</gene>
<proteinExistence type="predicted"/>
<keyword evidence="2" id="KW-0547">Nucleotide-binding</keyword>
<evidence type="ECO:0000256" key="4">
    <source>
        <dbReference type="ARBA" id="ARBA00047593"/>
    </source>
</evidence>
<accession>A0A2H0UNQ0</accession>
<dbReference type="InterPro" id="IPR013650">
    <property type="entry name" value="ATP-grasp_succ-CoA_synth-type"/>
</dbReference>
<dbReference type="Gene3D" id="3.30.1490.20">
    <property type="entry name" value="ATP-grasp fold, A domain"/>
    <property type="match status" value="1"/>
</dbReference>
<dbReference type="GO" id="GO:0004775">
    <property type="term" value="F:succinate-CoA ligase (ADP-forming) activity"/>
    <property type="evidence" value="ECO:0007669"/>
    <property type="project" value="TreeGrafter"/>
</dbReference>
<evidence type="ECO:0000256" key="2">
    <source>
        <dbReference type="ARBA" id="ARBA00022741"/>
    </source>
</evidence>
<dbReference type="InterPro" id="IPR032263">
    <property type="entry name" value="Citrate-bd"/>
</dbReference>
<evidence type="ECO:0000313" key="7">
    <source>
        <dbReference type="EMBL" id="PIR88047.1"/>
    </source>
</evidence>
<reference evidence="8" key="1">
    <citation type="submission" date="2017-09" db="EMBL/GenBank/DDBJ databases">
        <title>Depth-based differentiation of microbial function through sediment-hosted aquifers and enrichment of novel symbionts in the deep terrestrial subsurface.</title>
        <authorList>
            <person name="Probst A.J."/>
            <person name="Ladd B."/>
            <person name="Jarett J.K."/>
            <person name="Geller-Mcgrath D.E."/>
            <person name="Sieber C.M.K."/>
            <person name="Emerson J.B."/>
            <person name="Anantharaman K."/>
            <person name="Thomas B.C."/>
            <person name="Malmstrom R."/>
            <person name="Stieglmeier M."/>
            <person name="Klingl A."/>
            <person name="Woyke T."/>
            <person name="Ryan C.M."/>
            <person name="Banfield J.F."/>
        </authorList>
    </citation>
    <scope>NUCLEOTIDE SEQUENCE [LARGE SCALE GENOMIC DNA]</scope>
</reference>
<evidence type="ECO:0000259" key="6">
    <source>
        <dbReference type="Pfam" id="PF16114"/>
    </source>
</evidence>
<keyword evidence="1" id="KW-0436">Ligase</keyword>